<reference evidence="3" key="1">
    <citation type="submission" date="2015-02" db="EMBL/GenBank/DDBJ databases">
        <title>Genome Assembly of Bacillaceae bacterium MTCC 8252.</title>
        <authorList>
            <person name="Verma A."/>
            <person name="Khatri I."/>
            <person name="Mual P."/>
            <person name="Subramanian S."/>
            <person name="Krishnamurthi S."/>
        </authorList>
    </citation>
    <scope>NUCLEOTIDE SEQUENCE [LARGE SCALE GENOMIC DNA]</scope>
    <source>
        <strain evidence="3">MTCC 8252</strain>
    </source>
</reference>
<dbReference type="STRING" id="1221996.QY95_03817"/>
<sequence>MMDFLNLPEDKLEYISAFLSLTPFVLGPIFTFWWLIRLSRKEQVRFDSSPYASLVEEANRASGTAQENQQKKDEKYQ</sequence>
<proteinExistence type="predicted"/>
<gene>
    <name evidence="3" type="ORF">QY95_03817</name>
</gene>
<comment type="caution">
    <text evidence="3">The sequence shown here is derived from an EMBL/GenBank/DDBJ whole genome shotgun (WGS) entry which is preliminary data.</text>
</comment>
<evidence type="ECO:0000313" key="3">
    <source>
        <dbReference type="EMBL" id="KKB34705.1"/>
    </source>
</evidence>
<organism evidence="3 4">
    <name type="scientific">Bacillus thermotolerans</name>
    <name type="common">Quasibacillus thermotolerans</name>
    <dbReference type="NCBI Taxonomy" id="1221996"/>
    <lineage>
        <taxon>Bacteria</taxon>
        <taxon>Bacillati</taxon>
        <taxon>Bacillota</taxon>
        <taxon>Bacilli</taxon>
        <taxon>Bacillales</taxon>
        <taxon>Bacillaceae</taxon>
        <taxon>Bacillus</taxon>
    </lineage>
</organism>
<dbReference type="Proteomes" id="UP000031563">
    <property type="component" value="Unassembled WGS sequence"/>
</dbReference>
<dbReference type="AlphaFoldDB" id="A0A0F5HNU2"/>
<name>A0A0F5HNU2_BACTR</name>
<keyword evidence="2" id="KW-0472">Membrane</keyword>
<feature type="transmembrane region" description="Helical" evidence="2">
    <location>
        <begin position="14"/>
        <end position="36"/>
    </location>
</feature>
<evidence type="ECO:0000313" key="4">
    <source>
        <dbReference type="Proteomes" id="UP000031563"/>
    </source>
</evidence>
<dbReference type="EMBL" id="JWIR02000080">
    <property type="protein sequence ID" value="KKB34705.1"/>
    <property type="molecule type" value="Genomic_DNA"/>
</dbReference>
<keyword evidence="2" id="KW-0812">Transmembrane</keyword>
<keyword evidence="2" id="KW-1133">Transmembrane helix</keyword>
<keyword evidence="4" id="KW-1185">Reference proteome</keyword>
<accession>A0A0F5HNU2</accession>
<feature type="region of interest" description="Disordered" evidence="1">
    <location>
        <begin position="57"/>
        <end position="77"/>
    </location>
</feature>
<evidence type="ECO:0000256" key="1">
    <source>
        <dbReference type="SAM" id="MobiDB-lite"/>
    </source>
</evidence>
<protein>
    <submittedName>
        <fullName evidence="3">Uncharacterized protein</fullName>
    </submittedName>
</protein>
<evidence type="ECO:0000256" key="2">
    <source>
        <dbReference type="SAM" id="Phobius"/>
    </source>
</evidence>